<keyword evidence="2" id="KW-0238">DNA-binding</keyword>
<dbReference type="Pfam" id="PF02311">
    <property type="entry name" value="AraC_binding"/>
    <property type="match status" value="1"/>
</dbReference>
<dbReference type="InterPro" id="IPR003313">
    <property type="entry name" value="AraC-bd"/>
</dbReference>
<dbReference type="Gene3D" id="1.10.10.60">
    <property type="entry name" value="Homeodomain-like"/>
    <property type="match status" value="1"/>
</dbReference>
<dbReference type="STRING" id="211460.YH63_05070"/>
<keyword evidence="1" id="KW-0805">Transcription regulation</keyword>
<keyword evidence="3" id="KW-0010">Activator</keyword>
<accession>A0A4U6BPV6</accession>
<organism evidence="6 7">
    <name type="scientific">Afipia massiliensis</name>
    <dbReference type="NCBI Taxonomy" id="211460"/>
    <lineage>
        <taxon>Bacteria</taxon>
        <taxon>Pseudomonadati</taxon>
        <taxon>Pseudomonadota</taxon>
        <taxon>Alphaproteobacteria</taxon>
        <taxon>Hyphomicrobiales</taxon>
        <taxon>Nitrobacteraceae</taxon>
        <taxon>Afipia</taxon>
    </lineage>
</organism>
<gene>
    <name evidence="6" type="ORF">YH63_013945</name>
</gene>
<evidence type="ECO:0000256" key="4">
    <source>
        <dbReference type="ARBA" id="ARBA00023163"/>
    </source>
</evidence>
<dbReference type="PROSITE" id="PS00041">
    <property type="entry name" value="HTH_ARAC_FAMILY_1"/>
    <property type="match status" value="1"/>
</dbReference>
<proteinExistence type="predicted"/>
<evidence type="ECO:0000259" key="5">
    <source>
        <dbReference type="PROSITE" id="PS01124"/>
    </source>
</evidence>
<dbReference type="InterPro" id="IPR050204">
    <property type="entry name" value="AraC_XylS_family_regulators"/>
</dbReference>
<sequence>MLTFSTDDLRPHERFDYWCEVRARNLFGVTISLKQEERQHFRGQFSARPAGGAILSQMQASPYKVSRTASDISRASSDSLCIYQQTGGASWFNSHAGGEFVVRAGEFAISHSDLPYLTRPITAHGFDLRILKIPLAGRAAPAFPSLNLAPALLRDDPRLTLLISASFAALVADTTQNPEADCNLAVGHLAQLALLARGSVLAGSQDSRAALRFGFLQAARNILARDMHHPKLSPDYVAGTLGISVRQLHILFEPTGTSFSRTLMAMRLAEACRLLRSAPALAVTDVALACGFDSLSTFYRVFRAAYGMTPRDIKAAADYR</sequence>
<reference evidence="6" key="1">
    <citation type="submission" date="2019-04" db="EMBL/GenBank/DDBJ databases">
        <title>Whole genome sequencing of cave bacteria.</title>
        <authorList>
            <person name="Gan H.M."/>
            <person name="Barton H."/>
            <person name="Savka M.A."/>
        </authorList>
    </citation>
    <scope>NUCLEOTIDE SEQUENCE [LARGE SCALE GENOMIC DNA]</scope>
    <source>
        <strain evidence="6">LC387</strain>
    </source>
</reference>
<keyword evidence="4" id="KW-0804">Transcription</keyword>
<evidence type="ECO:0000313" key="6">
    <source>
        <dbReference type="EMBL" id="TKT72442.1"/>
    </source>
</evidence>
<keyword evidence="7" id="KW-1185">Reference proteome</keyword>
<dbReference type="InterPro" id="IPR009057">
    <property type="entry name" value="Homeodomain-like_sf"/>
</dbReference>
<dbReference type="SMART" id="SM00342">
    <property type="entry name" value="HTH_ARAC"/>
    <property type="match status" value="1"/>
</dbReference>
<dbReference type="InterPro" id="IPR020449">
    <property type="entry name" value="Tscrpt_reg_AraC-type_HTH"/>
</dbReference>
<dbReference type="GO" id="GO:0043565">
    <property type="term" value="F:sequence-specific DNA binding"/>
    <property type="evidence" value="ECO:0007669"/>
    <property type="project" value="InterPro"/>
</dbReference>
<dbReference type="InterPro" id="IPR018060">
    <property type="entry name" value="HTH_AraC"/>
</dbReference>
<dbReference type="PANTHER" id="PTHR46796">
    <property type="entry name" value="HTH-TYPE TRANSCRIPTIONAL ACTIVATOR RHAS-RELATED"/>
    <property type="match status" value="1"/>
</dbReference>
<dbReference type="GO" id="GO:0003700">
    <property type="term" value="F:DNA-binding transcription factor activity"/>
    <property type="evidence" value="ECO:0007669"/>
    <property type="project" value="InterPro"/>
</dbReference>
<protein>
    <submittedName>
        <fullName evidence="6">Helix-turn-helix domain-containing protein</fullName>
    </submittedName>
</protein>
<comment type="caution">
    <text evidence="6">The sequence shown here is derived from an EMBL/GenBank/DDBJ whole genome shotgun (WGS) entry which is preliminary data.</text>
</comment>
<evidence type="ECO:0000256" key="3">
    <source>
        <dbReference type="ARBA" id="ARBA00023159"/>
    </source>
</evidence>
<evidence type="ECO:0000313" key="7">
    <source>
        <dbReference type="Proteomes" id="UP000034832"/>
    </source>
</evidence>
<name>A0A4U6BPV6_9BRAD</name>
<dbReference type="SUPFAM" id="SSF46689">
    <property type="entry name" value="Homeodomain-like"/>
    <property type="match status" value="1"/>
</dbReference>
<dbReference type="EMBL" id="LBIA02000001">
    <property type="protein sequence ID" value="TKT72442.1"/>
    <property type="molecule type" value="Genomic_DNA"/>
</dbReference>
<dbReference type="PANTHER" id="PTHR46796:SF6">
    <property type="entry name" value="ARAC SUBFAMILY"/>
    <property type="match status" value="1"/>
</dbReference>
<evidence type="ECO:0000256" key="2">
    <source>
        <dbReference type="ARBA" id="ARBA00023125"/>
    </source>
</evidence>
<dbReference type="Pfam" id="PF12833">
    <property type="entry name" value="HTH_18"/>
    <property type="match status" value="1"/>
</dbReference>
<dbReference type="OrthoDB" id="252470at2"/>
<dbReference type="InterPro" id="IPR018062">
    <property type="entry name" value="HTH_AraC-typ_CS"/>
</dbReference>
<dbReference type="PRINTS" id="PR00032">
    <property type="entry name" value="HTHARAC"/>
</dbReference>
<dbReference type="Proteomes" id="UP000034832">
    <property type="component" value="Unassembled WGS sequence"/>
</dbReference>
<evidence type="ECO:0000256" key="1">
    <source>
        <dbReference type="ARBA" id="ARBA00023015"/>
    </source>
</evidence>
<dbReference type="AlphaFoldDB" id="A0A4U6BPV6"/>
<dbReference type="RefSeq" id="WP_046827081.1">
    <property type="nucleotide sequence ID" value="NZ_LBIA02000001.1"/>
</dbReference>
<feature type="domain" description="HTH araC/xylS-type" evidence="5">
    <location>
        <begin position="217"/>
        <end position="316"/>
    </location>
</feature>
<dbReference type="PROSITE" id="PS01124">
    <property type="entry name" value="HTH_ARAC_FAMILY_2"/>
    <property type="match status" value="1"/>
</dbReference>